<feature type="domain" description="Peptidase A1" evidence="6">
    <location>
        <begin position="65"/>
        <end position="380"/>
    </location>
</feature>
<dbReference type="PANTHER" id="PTHR47966:SF51">
    <property type="entry name" value="BETA-SITE APP-CLEAVING ENZYME, ISOFORM A-RELATED"/>
    <property type="match status" value="1"/>
</dbReference>
<evidence type="ECO:0000256" key="2">
    <source>
        <dbReference type="PIRSR" id="PIRSR601461-1"/>
    </source>
</evidence>
<evidence type="ECO:0000313" key="7">
    <source>
        <dbReference type="EMBL" id="CCC33063.1"/>
    </source>
</evidence>
<dbReference type="FunFam" id="2.40.70.10:FF:000149">
    <property type="entry name" value="Uncharacterized protein"/>
    <property type="match status" value="1"/>
</dbReference>
<dbReference type="EMBL" id="HE565350">
    <property type="protein sequence ID" value="CCC33063.1"/>
    <property type="molecule type" value="mRNA"/>
</dbReference>
<keyword evidence="4" id="KW-0064">Aspartyl protease</keyword>
<dbReference type="PROSITE" id="PS51767">
    <property type="entry name" value="PEPTIDASE_A1"/>
    <property type="match status" value="1"/>
</dbReference>
<keyword evidence="3" id="KW-1015">Disulfide bond</keyword>
<feature type="disulfide bond" evidence="3">
    <location>
        <begin position="96"/>
        <end position="103"/>
    </location>
</feature>
<dbReference type="AlphaFoldDB" id="G3C8T9"/>
<feature type="active site" evidence="2">
    <location>
        <position position="270"/>
    </location>
</feature>
<dbReference type="PANTHER" id="PTHR47966">
    <property type="entry name" value="BETA-SITE APP-CLEAVING ENZYME, ISOFORM A-RELATED"/>
    <property type="match status" value="1"/>
</dbReference>
<name>G3C8T9_9ACAR</name>
<feature type="active site" evidence="2">
    <location>
        <position position="83"/>
    </location>
</feature>
<dbReference type="SMR" id="G3C8T9"/>
<dbReference type="Gene3D" id="2.40.70.10">
    <property type="entry name" value="Acid Proteases"/>
    <property type="match status" value="2"/>
</dbReference>
<evidence type="ECO:0000256" key="3">
    <source>
        <dbReference type="PIRSR" id="PIRSR601461-2"/>
    </source>
</evidence>
<feature type="chain" id="PRO_5003442857" evidence="5">
    <location>
        <begin position="17"/>
        <end position="383"/>
    </location>
</feature>
<dbReference type="GO" id="GO:0004190">
    <property type="term" value="F:aspartic-type endopeptidase activity"/>
    <property type="evidence" value="ECO:0007669"/>
    <property type="project" value="UniProtKB-KW"/>
</dbReference>
<reference evidence="7" key="1">
    <citation type="journal article" date="2012" name="Parasitology">
        <title>Assessment of cathepsin D and L-like proteinases of poultry red mite, Dermanyssus gallinae (De Geer), as potential vaccine antigens.</title>
        <authorList>
            <person name="Bartley K."/>
            <person name="Huntley J.F."/>
            <person name="Wright H.W."/>
            <person name="Nath M."/>
            <person name="Nisbet A.J."/>
        </authorList>
    </citation>
    <scope>NUCLEOTIDE SEQUENCE</scope>
</reference>
<dbReference type="InterPro" id="IPR033121">
    <property type="entry name" value="PEPTIDASE_A1"/>
</dbReference>
<evidence type="ECO:0000259" key="6">
    <source>
        <dbReference type="PROSITE" id="PS51767"/>
    </source>
</evidence>
<dbReference type="InterPro" id="IPR001461">
    <property type="entry name" value="Aspartic_peptidase_A1"/>
</dbReference>
<dbReference type="SUPFAM" id="SSF50630">
    <property type="entry name" value="Acid proteases"/>
    <property type="match status" value="1"/>
</dbReference>
<keyword evidence="4" id="KW-0645">Protease</keyword>
<keyword evidence="4" id="KW-0378">Hydrolase</keyword>
<evidence type="ECO:0000256" key="4">
    <source>
        <dbReference type="RuleBase" id="RU000454"/>
    </source>
</evidence>
<dbReference type="InterPro" id="IPR001969">
    <property type="entry name" value="Aspartic_peptidase_AS"/>
</dbReference>
<evidence type="ECO:0000256" key="5">
    <source>
        <dbReference type="SAM" id="SignalP"/>
    </source>
</evidence>
<organism evidence="7">
    <name type="scientific">Dermanyssus gallinae</name>
    <dbReference type="NCBI Taxonomy" id="34641"/>
    <lineage>
        <taxon>Eukaryota</taxon>
        <taxon>Metazoa</taxon>
        <taxon>Ecdysozoa</taxon>
        <taxon>Arthropoda</taxon>
        <taxon>Chelicerata</taxon>
        <taxon>Arachnida</taxon>
        <taxon>Acari</taxon>
        <taxon>Parasitiformes</taxon>
        <taxon>Mesostigmata</taxon>
        <taxon>Gamasina</taxon>
        <taxon>Dermanyssoidea</taxon>
        <taxon>Dermanyssidae</taxon>
        <taxon>Dermanyssus</taxon>
    </lineage>
</organism>
<accession>G3C8T9</accession>
<dbReference type="PRINTS" id="PR00792">
    <property type="entry name" value="PEPSIN"/>
</dbReference>
<feature type="disulfide bond" evidence="3">
    <location>
        <begin position="304"/>
        <end position="341"/>
    </location>
</feature>
<dbReference type="InterPro" id="IPR021109">
    <property type="entry name" value="Peptidase_aspartic_dom_sf"/>
</dbReference>
<dbReference type="Pfam" id="PF00026">
    <property type="entry name" value="Asp"/>
    <property type="match status" value="1"/>
</dbReference>
<proteinExistence type="evidence at transcript level"/>
<dbReference type="FunFam" id="2.40.70.10:FF:000044">
    <property type="entry name" value="Lysosomal aspartic protease"/>
    <property type="match status" value="1"/>
</dbReference>
<protein>
    <submittedName>
        <fullName evidence="7">Cathepsin D-1</fullName>
    </submittedName>
</protein>
<dbReference type="PROSITE" id="PS00141">
    <property type="entry name" value="ASP_PROTEASE"/>
    <property type="match status" value="2"/>
</dbReference>
<evidence type="ECO:0000256" key="1">
    <source>
        <dbReference type="ARBA" id="ARBA00007447"/>
    </source>
</evidence>
<sequence>MAAMVAIAALCTACAGADLIRVPLKKMESAHARMLSQDVPLNFIFNQLRPKKGIEPLNNFGDAQYYGPITIGTPPQTFQVIFDTGSSDLWVPSSKCPSSNIACATHSKYNAEKSSTYVANGTKFAIQYGSGSVSGVLSTDTVSVSGITVTKQTFGEITEESGDSFIYGKYDGILGMGYPEIASSGLPVFDQMVKQKVVEKAIFSFFLTRDPQHPIGSELVLGGIDPKHYKGDITYAPLTRESYWQFRVDKVTLNGKAAPVCQKGCEGIADTGTSLFVGPTADVAALASQLDAQETAPGLYLVDCEKAGDLPNIEFTIAGRPFELTPLDYVVRLKQSGQTFCVLAFQGMDIPDDPIWILGDIFIGKYFTVFDRENNRVGFADAA</sequence>
<gene>
    <name evidence="7" type="primary">catD-1</name>
</gene>
<dbReference type="GO" id="GO:0006508">
    <property type="term" value="P:proteolysis"/>
    <property type="evidence" value="ECO:0007669"/>
    <property type="project" value="UniProtKB-KW"/>
</dbReference>
<feature type="signal peptide" evidence="5">
    <location>
        <begin position="1"/>
        <end position="16"/>
    </location>
</feature>
<keyword evidence="5" id="KW-0732">Signal</keyword>
<comment type="similarity">
    <text evidence="1 4">Belongs to the peptidase A1 family.</text>
</comment>